<keyword evidence="2" id="KW-1185">Reference proteome</keyword>
<reference evidence="3" key="1">
    <citation type="submission" date="2025-08" db="UniProtKB">
        <authorList>
            <consortium name="RefSeq"/>
        </authorList>
    </citation>
    <scope>IDENTIFICATION</scope>
</reference>
<feature type="region of interest" description="Disordered" evidence="1">
    <location>
        <begin position="353"/>
        <end position="400"/>
    </location>
</feature>
<proteinExistence type="predicted"/>
<protein>
    <submittedName>
        <fullName evidence="3">Uncharacterized protein LOC106013680</fullName>
    </submittedName>
</protein>
<feature type="compositionally biased region" description="Basic residues" evidence="1">
    <location>
        <begin position="73"/>
        <end position="83"/>
    </location>
</feature>
<name>A0ABM1ADA8_APLCA</name>
<dbReference type="RefSeq" id="XP_012945501.1">
    <property type="nucleotide sequence ID" value="XM_013090047.2"/>
</dbReference>
<evidence type="ECO:0000313" key="2">
    <source>
        <dbReference type="Proteomes" id="UP000694888"/>
    </source>
</evidence>
<evidence type="ECO:0000313" key="3">
    <source>
        <dbReference type="RefSeq" id="XP_012945501.1"/>
    </source>
</evidence>
<organism evidence="2 3">
    <name type="scientific">Aplysia californica</name>
    <name type="common">California sea hare</name>
    <dbReference type="NCBI Taxonomy" id="6500"/>
    <lineage>
        <taxon>Eukaryota</taxon>
        <taxon>Metazoa</taxon>
        <taxon>Spiralia</taxon>
        <taxon>Lophotrochozoa</taxon>
        <taxon>Mollusca</taxon>
        <taxon>Gastropoda</taxon>
        <taxon>Heterobranchia</taxon>
        <taxon>Euthyneura</taxon>
        <taxon>Tectipleura</taxon>
        <taxon>Aplysiida</taxon>
        <taxon>Aplysioidea</taxon>
        <taxon>Aplysiidae</taxon>
        <taxon>Aplysia</taxon>
    </lineage>
</organism>
<evidence type="ECO:0000256" key="1">
    <source>
        <dbReference type="SAM" id="MobiDB-lite"/>
    </source>
</evidence>
<dbReference type="PANTHER" id="PTHR34239">
    <property type="entry name" value="APPLE DOMAIN-CONTAINING PROTEIN"/>
    <property type="match status" value="1"/>
</dbReference>
<feature type="region of interest" description="Disordered" evidence="1">
    <location>
        <begin position="71"/>
        <end position="124"/>
    </location>
</feature>
<feature type="region of interest" description="Disordered" evidence="1">
    <location>
        <begin position="1"/>
        <end position="46"/>
    </location>
</feature>
<gene>
    <name evidence="3" type="primary">LOC106013680</name>
</gene>
<dbReference type="GeneID" id="106013680"/>
<dbReference type="PANTHER" id="PTHR34239:SF2">
    <property type="entry name" value="TRANSPOSABLE ELEMENT P TRANSPOSASE_THAP9 CONSERVED DOMAIN-CONTAINING PROTEIN"/>
    <property type="match status" value="1"/>
</dbReference>
<feature type="compositionally biased region" description="Polar residues" evidence="1">
    <location>
        <begin position="114"/>
        <end position="124"/>
    </location>
</feature>
<feature type="compositionally biased region" description="Basic and acidic residues" evidence="1">
    <location>
        <begin position="103"/>
        <end position="113"/>
    </location>
</feature>
<dbReference type="Proteomes" id="UP000694888">
    <property type="component" value="Unplaced"/>
</dbReference>
<accession>A0ABM1ADA8</accession>
<sequence length="400" mass="44919">MADTEDILSVHDPYLDEDEILAGSESVPEPSTSRGSEQKRITFPYSAQSDTDIIQDVLQRNTEAVAALVRSMSAKKKRTRKRSVSSSSCESPILKHKKKRYYKSSEKRTRRVSETTQASHSNLEETGNVLSDGEIIDDLFCPPDNDYRGERDEGALGAAGDWFAEANNEYEVDEEITDPLSENLAKFVEKRFCTTMKDDKMKEKVSKYKRPGNCEALLVRQTNPEIWKLLQSGGKKNDAKYTSIQKTIAKATTAVAQCADLLVKDGESKRPIVQKLLDVISILGHSQQKITSRRKEAQRWALPMNMKGICDVPIDGTKFLYGDDIKKTIHDANEQRKMVQFSSPRATHANAYTSAYGKPAQRDRKRHFLAYQAGRPSGQRGRGYAHRPSASHAAVANKRK</sequence>